<comment type="caution">
    <text evidence="7">The sequence shown here is derived from an EMBL/GenBank/DDBJ whole genome shotgun (WGS) entry which is preliminary data.</text>
</comment>
<dbReference type="PRINTS" id="PR00320">
    <property type="entry name" value="GPROTEINBRPT"/>
</dbReference>
<keyword evidence="2" id="KW-0677">Repeat</keyword>
<feature type="repeat" description="WD" evidence="3">
    <location>
        <begin position="1111"/>
        <end position="1141"/>
    </location>
</feature>
<dbReference type="PROSITE" id="PS50837">
    <property type="entry name" value="NACHT"/>
    <property type="match status" value="1"/>
</dbReference>
<keyword evidence="1 3" id="KW-0853">WD repeat</keyword>
<proteinExistence type="predicted"/>
<dbReference type="PROSITE" id="PS00678">
    <property type="entry name" value="WD_REPEATS_1"/>
    <property type="match status" value="2"/>
</dbReference>
<dbReference type="SUPFAM" id="SSF52540">
    <property type="entry name" value="P-loop containing nucleoside triphosphate hydrolases"/>
    <property type="match status" value="1"/>
</dbReference>
<feature type="repeat" description="WD" evidence="3">
    <location>
        <begin position="1266"/>
        <end position="1307"/>
    </location>
</feature>
<dbReference type="Pfam" id="PF00400">
    <property type="entry name" value="WD40"/>
    <property type="match status" value="5"/>
</dbReference>
<sequence>MEALGMASSVIAVVSLAAKVAPLCLEYSKDVKNAAEVINRLHSEVLSMRVVCLELRYLIDGPYKSQLKVTTELESAIKEVESQLRQLQDKLKHKTAHRTFGRRALRSVTWPLEKKEFEKNIQDLGRCGRTISNALQIDTAVGQFKTNQAALLDQLQRAKGASFDSYAEQHNSFCLLNTRVELLGEITNWALAVNAKPIFWLNGMAGTGKSTISRTVARSLTDSGHLGASFFFKKGDADRGSLSKFFMTIAADLALRKPSIASNIAGCLDSDSSITTKNATEQFNKLLLQPIRDATAKELCIPMVLVVDALDECEPESEIHLLLHLLGRFKADLPQQIRIFLTSRPEQPIRCGFKKIQDAYQDAILHEVPDVRRDISLFFEYELVKIRESHNDSGAGKRLSGDWPGRSRLDALSKMADPLFISAATICRFIGERRINPPEKQLEAVLSRPVEELSQSNGIYRTILDSTVLGVSIQRRKQIINEFRRIVGPLILLASPLSTSVLASLLDVPIEDIDCRLNELHSVLSIPRSAATPVRLLHLSFRDFLLNSSEPEMPFHIQEKQTHADLAAKCLRIASYLKKDICDLRYPGTLTSSIDAGKIQSCLRPEMQYACQYWVHHVEKAEIFVCDASEVYRFLVDHFLHWLEALALLGQASESPGLLRRLQMRLQVMINTIKDSIKHNSLQTSLFIDDAARFLQAYLQTIVLTPLQLYSSLLIFTPRKSKVRVASEESEDKASWICVEPQVEDDWGHDLQSFKVDRSLLPHTRCSVIFSHDSALVAAASSDCVEIWRLDTGDRVQRLWKMGPGSLYCCSMVFSGDSGRVAAAWSSGEVRVWSVETGECLKRLEVPTFRGLHSVVFLDDSLRVASATDDTRMQIWHGDTGQCMCTLESSDSVTWLSGSGDLALVASTSSSGILQVWRVDTGECVEMLIADCDRSEVDGVIFSHDARLVAAVLRGGRDKLVRIWRVDTGLCLYRLGNESDCHSTPDVLAFSCDSALLASLSVDAIQVWCVDTGDCIRTIRNLYFCRALAFSHDSTKIVSVCGDDNVRVWRIDLRQDLGAENSHNGWVRSITFSKNSALVMSTSRDNTVRVWCARTGACLHTLEAGEEAYAAFSYDSMLVITGSNNGILQIWSVETGKCVDRLRGHRSWIMWVVSAPDSAMVASGSDDKTVRIWNLDTLACVLELEYYQVWPAVVFSHDSLLVAEALDHVVRIWHIEMGGCVQKLIGHGEKVMGMAFSHDSETVASASDDATIRIWDVATGACIQILAGHDEIAWSLGFSYGSALVASASQDGTLRIWSVETGKCKQVVATESFSETLEFDGQGSRILTDTGAFRVADWLSGEMTRYTERSGVGIRGDISGDISGDFYAVTWDGKRVLWLPFEYRPCCSAVSGSTIALGSDSGKVTILKLSPDCLGA</sequence>
<dbReference type="InterPro" id="IPR015943">
    <property type="entry name" value="WD40/YVTN_repeat-like_dom_sf"/>
</dbReference>
<name>A0A179ISM1_CORDF</name>
<evidence type="ECO:0000256" key="5">
    <source>
        <dbReference type="SAM" id="SignalP"/>
    </source>
</evidence>
<dbReference type="OMA" id="NIVEWAS"/>
<organism evidence="7 8">
    <name type="scientific">Cordyceps confragosa</name>
    <name type="common">Lecanicillium lecanii</name>
    <dbReference type="NCBI Taxonomy" id="2714763"/>
    <lineage>
        <taxon>Eukaryota</taxon>
        <taxon>Fungi</taxon>
        <taxon>Dikarya</taxon>
        <taxon>Ascomycota</taxon>
        <taxon>Pezizomycotina</taxon>
        <taxon>Sordariomycetes</taxon>
        <taxon>Hypocreomycetidae</taxon>
        <taxon>Hypocreales</taxon>
        <taxon>Cordycipitaceae</taxon>
        <taxon>Akanthomyces</taxon>
    </lineage>
</organism>
<dbReference type="Gene3D" id="3.40.50.300">
    <property type="entry name" value="P-loop containing nucleotide triphosphate hydrolases"/>
    <property type="match status" value="1"/>
</dbReference>
<protein>
    <recommendedName>
        <fullName evidence="6">NACHT domain-containing protein</fullName>
    </recommendedName>
</protein>
<evidence type="ECO:0000313" key="7">
    <source>
        <dbReference type="EMBL" id="OAR04464.1"/>
    </source>
</evidence>
<evidence type="ECO:0000313" key="8">
    <source>
        <dbReference type="Proteomes" id="UP000243081"/>
    </source>
</evidence>
<dbReference type="Proteomes" id="UP000243081">
    <property type="component" value="Unassembled WGS sequence"/>
</dbReference>
<keyword evidence="4" id="KW-0175">Coiled coil</keyword>
<dbReference type="InterPro" id="IPR007111">
    <property type="entry name" value="NACHT_NTPase"/>
</dbReference>
<evidence type="ECO:0000259" key="6">
    <source>
        <dbReference type="PROSITE" id="PS50837"/>
    </source>
</evidence>
<dbReference type="SUPFAM" id="SSF50998">
    <property type="entry name" value="Quinoprotein alcohol dehydrogenase-like"/>
    <property type="match status" value="1"/>
</dbReference>
<dbReference type="InterPro" id="IPR020472">
    <property type="entry name" value="WD40_PAC1"/>
</dbReference>
<keyword evidence="8" id="KW-1185">Reference proteome</keyword>
<feature type="domain" description="NACHT" evidence="6">
    <location>
        <begin position="197"/>
        <end position="345"/>
    </location>
</feature>
<dbReference type="OrthoDB" id="4927425at2759"/>
<feature type="coiled-coil region" evidence="4">
    <location>
        <begin position="70"/>
        <end position="97"/>
    </location>
</feature>
<evidence type="ECO:0000256" key="3">
    <source>
        <dbReference type="PROSITE-ProRule" id="PRU00221"/>
    </source>
</evidence>
<dbReference type="EMBL" id="LUKN01000216">
    <property type="protein sequence ID" value="OAR04464.1"/>
    <property type="molecule type" value="Genomic_DNA"/>
</dbReference>
<accession>A0A179ISM1</accession>
<dbReference type="SUPFAM" id="SSF50978">
    <property type="entry name" value="WD40 repeat-like"/>
    <property type="match status" value="2"/>
</dbReference>
<feature type="chain" id="PRO_5008104666" description="NACHT domain-containing protein" evidence="5">
    <location>
        <begin position="18"/>
        <end position="1416"/>
    </location>
</feature>
<dbReference type="InterPro" id="IPR027417">
    <property type="entry name" value="P-loop_NTPase"/>
</dbReference>
<evidence type="ECO:0000256" key="2">
    <source>
        <dbReference type="ARBA" id="ARBA00022737"/>
    </source>
</evidence>
<feature type="signal peptide" evidence="5">
    <location>
        <begin position="1"/>
        <end position="17"/>
    </location>
</feature>
<dbReference type="InterPro" id="IPR001680">
    <property type="entry name" value="WD40_rpt"/>
</dbReference>
<dbReference type="PROSITE" id="PS50294">
    <property type="entry name" value="WD_REPEATS_REGION"/>
    <property type="match status" value="4"/>
</dbReference>
<dbReference type="CDD" id="cd00200">
    <property type="entry name" value="WD40"/>
    <property type="match status" value="2"/>
</dbReference>
<dbReference type="PROSITE" id="PS50082">
    <property type="entry name" value="WD_REPEATS_2"/>
    <property type="match status" value="5"/>
</dbReference>
<dbReference type="PANTHER" id="PTHR19879:SF9">
    <property type="entry name" value="TRANSCRIPTION INITIATION FACTOR TFIID SUBUNIT 5"/>
    <property type="match status" value="1"/>
</dbReference>
<dbReference type="SMART" id="SM00320">
    <property type="entry name" value="WD40"/>
    <property type="match status" value="13"/>
</dbReference>
<gene>
    <name evidence="7" type="ORF">LLEC1_04423</name>
</gene>
<dbReference type="PROSITE" id="PS50231">
    <property type="entry name" value="RICIN_B_LECTIN"/>
    <property type="match status" value="1"/>
</dbReference>
<feature type="repeat" description="WD" evidence="3">
    <location>
        <begin position="1060"/>
        <end position="1101"/>
    </location>
</feature>
<dbReference type="PANTHER" id="PTHR19879">
    <property type="entry name" value="TRANSCRIPTION INITIATION FACTOR TFIID"/>
    <property type="match status" value="1"/>
</dbReference>
<dbReference type="Gene3D" id="2.130.10.10">
    <property type="entry name" value="YVTN repeat-like/Quinoprotein amine dehydrogenase"/>
    <property type="match status" value="5"/>
</dbReference>
<evidence type="ECO:0000256" key="1">
    <source>
        <dbReference type="ARBA" id="ARBA00022574"/>
    </source>
</evidence>
<dbReference type="InterPro" id="IPR019775">
    <property type="entry name" value="WD40_repeat_CS"/>
</dbReference>
<evidence type="ECO:0000256" key="4">
    <source>
        <dbReference type="SAM" id="Coils"/>
    </source>
</evidence>
<feature type="repeat" description="WD" evidence="3">
    <location>
        <begin position="1224"/>
        <end position="1265"/>
    </location>
</feature>
<keyword evidence="5" id="KW-0732">Signal</keyword>
<dbReference type="InterPro" id="IPR056884">
    <property type="entry name" value="NPHP3-like_N"/>
</dbReference>
<dbReference type="InterPro" id="IPR036322">
    <property type="entry name" value="WD40_repeat_dom_sf"/>
</dbReference>
<reference evidence="7 8" key="1">
    <citation type="submission" date="2016-03" db="EMBL/GenBank/DDBJ databases">
        <title>Fine-scale spatial genetic structure of a fungal parasite of coffee scale insects.</title>
        <authorList>
            <person name="Jackson D."/>
            <person name="Zemenick K.A."/>
            <person name="Malloure B."/>
            <person name="Quandt C.A."/>
            <person name="James T.Y."/>
        </authorList>
    </citation>
    <scope>NUCLEOTIDE SEQUENCE [LARGE SCALE GENOMIC DNA]</scope>
    <source>
        <strain evidence="7 8">UM487</strain>
    </source>
</reference>
<dbReference type="Pfam" id="PF24883">
    <property type="entry name" value="NPHP3_N"/>
    <property type="match status" value="1"/>
</dbReference>
<feature type="repeat" description="WD" evidence="3">
    <location>
        <begin position="1142"/>
        <end position="1183"/>
    </location>
</feature>
<dbReference type="InterPro" id="IPR011047">
    <property type="entry name" value="Quinoprotein_ADH-like_sf"/>
</dbReference>